<feature type="transmembrane region" description="Helical" evidence="6">
    <location>
        <begin position="36"/>
        <end position="55"/>
    </location>
</feature>
<dbReference type="Pfam" id="PF07690">
    <property type="entry name" value="MFS_1"/>
    <property type="match status" value="1"/>
</dbReference>
<proteinExistence type="predicted"/>
<sequence length="396" mass="39838">MMSRLLLGRCLSALATALIPTTLTLAVLRAGGDGGALGIVLASELVPLLVLLPVGGVVADRVRPERLALAADLTRCLSQAAIAAELLLGVNRLLDLALLSAVAGAAIAFGSPAVPRLVIAVVPGPDRLRMNARIGVATSLSTVAAPALAGTVTVAAGPGWAAGLTAVLFACSAVTLGGVRTSGEGAGARRAFLADLAGGWREVRTRPWFLAAVLGHGVWHFVAGLFLTLGPVMVVRHLGGGEAGWTLIVQGGTVGMVLGVFAAPRLPIRRPLAVVQAGAAAYLLPMAALAAGAPVPVLAGAYFVAMFGLGLLSPLWETVVAEEVPEGALGRVRSFDQLISFASRPFGLAVAAPLAGMTGVAALAVTGAVLVAAANLVAIAWQPAASDRRPEPVQPT</sequence>
<feature type="transmembrane region" description="Helical" evidence="6">
    <location>
        <begin position="280"/>
        <end position="305"/>
    </location>
</feature>
<comment type="subcellular location">
    <subcellularLocation>
        <location evidence="1">Cell membrane</location>
        <topology evidence="1">Multi-pass membrane protein</topology>
    </subcellularLocation>
</comment>
<name>A0ABX1AW83_9ACTN</name>
<dbReference type="RefSeq" id="WP_168009185.1">
    <property type="nucleotide sequence ID" value="NZ_JAATEP010000006.1"/>
</dbReference>
<reference evidence="7 8" key="1">
    <citation type="submission" date="2020-03" db="EMBL/GenBank/DDBJ databases">
        <title>WGS of actinomycetes isolated from Thailand.</title>
        <authorList>
            <person name="Thawai C."/>
        </authorList>
    </citation>
    <scope>NUCLEOTIDE SEQUENCE [LARGE SCALE GENOMIC DNA]</scope>
    <source>
        <strain evidence="7 8">FMUSA5-5</strain>
    </source>
</reference>
<dbReference type="EMBL" id="JAATEP010000006">
    <property type="protein sequence ID" value="NJP89880.1"/>
    <property type="molecule type" value="Genomic_DNA"/>
</dbReference>
<evidence type="ECO:0000256" key="4">
    <source>
        <dbReference type="ARBA" id="ARBA00022989"/>
    </source>
</evidence>
<gene>
    <name evidence="7" type="ORF">HCN51_10555</name>
</gene>
<dbReference type="Gene3D" id="1.20.1250.20">
    <property type="entry name" value="MFS general substrate transporter like domains"/>
    <property type="match status" value="1"/>
</dbReference>
<dbReference type="InterPro" id="IPR011701">
    <property type="entry name" value="MFS"/>
</dbReference>
<evidence type="ECO:0000256" key="3">
    <source>
        <dbReference type="ARBA" id="ARBA00022692"/>
    </source>
</evidence>
<feature type="transmembrane region" description="Helical" evidence="6">
    <location>
        <begin position="160"/>
        <end position="179"/>
    </location>
</feature>
<keyword evidence="4 6" id="KW-1133">Transmembrane helix</keyword>
<dbReference type="PANTHER" id="PTHR23513:SF11">
    <property type="entry name" value="STAPHYLOFERRIN A TRANSPORTER"/>
    <property type="match status" value="1"/>
</dbReference>
<evidence type="ECO:0000313" key="8">
    <source>
        <dbReference type="Proteomes" id="UP000696294"/>
    </source>
</evidence>
<feature type="transmembrane region" description="Helical" evidence="6">
    <location>
        <begin position="247"/>
        <end position="268"/>
    </location>
</feature>
<feature type="transmembrane region" description="Helical" evidence="6">
    <location>
        <begin position="208"/>
        <end position="227"/>
    </location>
</feature>
<keyword evidence="8" id="KW-1185">Reference proteome</keyword>
<keyword evidence="2" id="KW-1003">Cell membrane</keyword>
<evidence type="ECO:0000256" key="6">
    <source>
        <dbReference type="SAM" id="Phobius"/>
    </source>
</evidence>
<dbReference type="CDD" id="cd06173">
    <property type="entry name" value="MFS_MefA_like"/>
    <property type="match status" value="1"/>
</dbReference>
<evidence type="ECO:0000256" key="2">
    <source>
        <dbReference type="ARBA" id="ARBA00022475"/>
    </source>
</evidence>
<evidence type="ECO:0000256" key="5">
    <source>
        <dbReference type="ARBA" id="ARBA00023136"/>
    </source>
</evidence>
<feature type="transmembrane region" description="Helical" evidence="6">
    <location>
        <begin position="354"/>
        <end position="381"/>
    </location>
</feature>
<protein>
    <submittedName>
        <fullName evidence="7">MFS transporter</fullName>
    </submittedName>
</protein>
<dbReference type="Proteomes" id="UP000696294">
    <property type="component" value="Unassembled WGS sequence"/>
</dbReference>
<evidence type="ECO:0000256" key="1">
    <source>
        <dbReference type="ARBA" id="ARBA00004651"/>
    </source>
</evidence>
<dbReference type="SUPFAM" id="SSF103473">
    <property type="entry name" value="MFS general substrate transporter"/>
    <property type="match status" value="1"/>
</dbReference>
<comment type="caution">
    <text evidence="7">The sequence shown here is derived from an EMBL/GenBank/DDBJ whole genome shotgun (WGS) entry which is preliminary data.</text>
</comment>
<dbReference type="PANTHER" id="PTHR23513">
    <property type="entry name" value="INTEGRAL MEMBRANE EFFLUX PROTEIN-RELATED"/>
    <property type="match status" value="1"/>
</dbReference>
<keyword evidence="5 6" id="KW-0472">Membrane</keyword>
<dbReference type="InterPro" id="IPR036259">
    <property type="entry name" value="MFS_trans_sf"/>
</dbReference>
<keyword evidence="3 6" id="KW-0812">Transmembrane</keyword>
<evidence type="ECO:0000313" key="7">
    <source>
        <dbReference type="EMBL" id="NJP89880.1"/>
    </source>
</evidence>
<feature type="transmembrane region" description="Helical" evidence="6">
    <location>
        <begin position="134"/>
        <end position="154"/>
    </location>
</feature>
<organism evidence="7 8">
    <name type="scientific">Nonomuraea composti</name>
    <dbReference type="NCBI Taxonomy" id="2720023"/>
    <lineage>
        <taxon>Bacteria</taxon>
        <taxon>Bacillati</taxon>
        <taxon>Actinomycetota</taxon>
        <taxon>Actinomycetes</taxon>
        <taxon>Streptosporangiales</taxon>
        <taxon>Streptosporangiaceae</taxon>
        <taxon>Nonomuraea</taxon>
    </lineage>
</organism>
<accession>A0ABX1AW83</accession>